<sequence>MLDTTKLFLSQVQAGFSIEACLQNLTNVSENYRRTTEEVYITGYAGNLRVGVSEHGVTITGSLPKFYTGTNIHTLNRSDCRRAFEMMADTLHLPIQRAKVKRVDVGLNLLTDHKPELYYPYLGESRYYKRLTQPTAVNYQNKLRTKKAYDKIAESKSKGVAIPEVYAGKNLLRFEVCYMQRLQKEFNQAFITPDVLTKESFYMGLIDRWHKEYESIKKTGLPKMDKSKMRTAKGFWSQIDSVAVKLLGQELLLNLTEEMKEGEGFTTSREYYRIREQIIDYASGKSDEEPELIQELNKKVARAKQHYR</sequence>
<feature type="domain" description="Replication-associated protein G2P N-terminal" evidence="1">
    <location>
        <begin position="55"/>
        <end position="188"/>
    </location>
</feature>
<dbReference type="RefSeq" id="WP_250428079.1">
    <property type="nucleotide sequence ID" value="NZ_JALPRR010000001.1"/>
</dbReference>
<comment type="caution">
    <text evidence="2">The sequence shown here is derived from an EMBL/GenBank/DDBJ whole genome shotgun (WGS) entry which is preliminary data.</text>
</comment>
<keyword evidence="3" id="KW-1185">Reference proteome</keyword>
<evidence type="ECO:0000313" key="3">
    <source>
        <dbReference type="Proteomes" id="UP001597374"/>
    </source>
</evidence>
<dbReference type="Proteomes" id="UP001597374">
    <property type="component" value="Unassembled WGS sequence"/>
</dbReference>
<dbReference type="EMBL" id="JBHUIM010000001">
    <property type="protein sequence ID" value="MFD2246366.1"/>
    <property type="molecule type" value="Genomic_DNA"/>
</dbReference>
<evidence type="ECO:0000259" key="1">
    <source>
        <dbReference type="Pfam" id="PF05144"/>
    </source>
</evidence>
<protein>
    <submittedName>
        <fullName evidence="2">Phage/plasmid replication protein</fullName>
    </submittedName>
</protein>
<name>A0ABW5CV72_9BACT</name>
<reference evidence="3" key="1">
    <citation type="journal article" date="2019" name="Int. J. Syst. Evol. Microbiol.">
        <title>The Global Catalogue of Microorganisms (GCM) 10K type strain sequencing project: providing services to taxonomists for standard genome sequencing and annotation.</title>
        <authorList>
            <consortium name="The Broad Institute Genomics Platform"/>
            <consortium name="The Broad Institute Genome Sequencing Center for Infectious Disease"/>
            <person name="Wu L."/>
            <person name="Ma J."/>
        </authorList>
    </citation>
    <scope>NUCLEOTIDE SEQUENCE [LARGE SCALE GENOMIC DNA]</scope>
    <source>
        <strain evidence="3">CGMCC 4.1782</strain>
    </source>
</reference>
<dbReference type="InterPro" id="IPR022686">
    <property type="entry name" value="G2P_N"/>
</dbReference>
<proteinExistence type="predicted"/>
<organism evidence="2 3">
    <name type="scientific">Pontibacter ruber</name>
    <dbReference type="NCBI Taxonomy" id="1343895"/>
    <lineage>
        <taxon>Bacteria</taxon>
        <taxon>Pseudomonadati</taxon>
        <taxon>Bacteroidota</taxon>
        <taxon>Cytophagia</taxon>
        <taxon>Cytophagales</taxon>
        <taxon>Hymenobacteraceae</taxon>
        <taxon>Pontibacter</taxon>
    </lineage>
</organism>
<gene>
    <name evidence="2" type="ORF">ACFSKP_08875</name>
</gene>
<dbReference type="Pfam" id="PF05144">
    <property type="entry name" value="Phage_CRI"/>
    <property type="match status" value="1"/>
</dbReference>
<evidence type="ECO:0000313" key="2">
    <source>
        <dbReference type="EMBL" id="MFD2246366.1"/>
    </source>
</evidence>
<accession>A0ABW5CV72</accession>